<protein>
    <recommendedName>
        <fullName evidence="3">Phosphotransferase enzyme family protein</fullName>
    </recommendedName>
</protein>
<dbReference type="EMBL" id="CP016397">
    <property type="protein sequence ID" value="ASQ47082.1"/>
    <property type="molecule type" value="Genomic_DNA"/>
</dbReference>
<dbReference type="RefSeq" id="WP_232505487.1">
    <property type="nucleotide sequence ID" value="NZ_CP016397.1"/>
</dbReference>
<gene>
    <name evidence="1" type="ORF">clem_12740</name>
</gene>
<keyword evidence="2" id="KW-1185">Reference proteome</keyword>
<dbReference type="Proteomes" id="UP000201728">
    <property type="component" value="Chromosome"/>
</dbReference>
<dbReference type="KEGG" id="lcd:clem_12740"/>
<evidence type="ECO:0000313" key="2">
    <source>
        <dbReference type="Proteomes" id="UP000201728"/>
    </source>
</evidence>
<organism evidence="1 2">
    <name type="scientific">Legionella clemsonensis</name>
    <dbReference type="NCBI Taxonomy" id="1867846"/>
    <lineage>
        <taxon>Bacteria</taxon>
        <taxon>Pseudomonadati</taxon>
        <taxon>Pseudomonadota</taxon>
        <taxon>Gammaproteobacteria</taxon>
        <taxon>Legionellales</taxon>
        <taxon>Legionellaceae</taxon>
        <taxon>Legionella</taxon>
    </lineage>
</organism>
<proteinExistence type="predicted"/>
<evidence type="ECO:0008006" key="3">
    <source>
        <dbReference type="Google" id="ProtNLM"/>
    </source>
</evidence>
<reference evidence="2" key="1">
    <citation type="submission" date="2016-07" db="EMBL/GenBank/DDBJ databases">
        <authorList>
            <person name="Florea S."/>
            <person name="Webb J.S."/>
            <person name="Jaromczyk J."/>
            <person name="Schardl C.L."/>
        </authorList>
    </citation>
    <scope>NUCLEOTIDE SEQUENCE [LARGE SCALE GENOMIC DNA]</scope>
    <source>
        <strain evidence="2">CDC-D5610</strain>
    </source>
</reference>
<name>A0A222P5H2_9GAMM</name>
<sequence>MNQKKKEIELALKWALEYLVTNNHSSIINHNKITETSYSVVYKITTSKNTFYLKQTPPELSTEPQTLIYLHEKGCNNIPTIIAENKELSCFFNDLLW</sequence>
<accession>A0A222P5H2</accession>
<dbReference type="AlphaFoldDB" id="A0A222P5H2"/>
<dbReference type="Gene3D" id="3.30.200.20">
    <property type="entry name" value="Phosphorylase Kinase, domain 1"/>
    <property type="match status" value="1"/>
</dbReference>
<evidence type="ECO:0000313" key="1">
    <source>
        <dbReference type="EMBL" id="ASQ47082.1"/>
    </source>
</evidence>